<dbReference type="AlphaFoldDB" id="A0ABD3LSN9"/>
<name>A0ABD3LSN9_EUCGL</name>
<dbReference type="PANTHER" id="PTHR48475:SF1">
    <property type="entry name" value="RNASE H TYPE-1 DOMAIN-CONTAINING PROTEIN"/>
    <property type="match status" value="1"/>
</dbReference>
<dbReference type="EMBL" id="JBJKBG010000001">
    <property type="protein sequence ID" value="KAL3754407.1"/>
    <property type="molecule type" value="Genomic_DNA"/>
</dbReference>
<dbReference type="InterPro" id="IPR002156">
    <property type="entry name" value="RNaseH_domain"/>
</dbReference>
<dbReference type="InterPro" id="IPR012337">
    <property type="entry name" value="RNaseH-like_sf"/>
</dbReference>
<dbReference type="Pfam" id="PF13456">
    <property type="entry name" value="RVT_3"/>
    <property type="match status" value="1"/>
</dbReference>
<evidence type="ECO:0000313" key="2">
    <source>
        <dbReference type="EMBL" id="KAL3754407.1"/>
    </source>
</evidence>
<gene>
    <name evidence="2" type="ORF">ACJRO7_001613</name>
</gene>
<dbReference type="InterPro" id="IPR036397">
    <property type="entry name" value="RNaseH_sf"/>
</dbReference>
<dbReference type="Gene3D" id="3.30.420.10">
    <property type="entry name" value="Ribonuclease H-like superfamily/Ribonuclease H"/>
    <property type="match status" value="1"/>
</dbReference>
<dbReference type="Proteomes" id="UP001634007">
    <property type="component" value="Unassembled WGS sequence"/>
</dbReference>
<feature type="domain" description="RNase H type-1" evidence="1">
    <location>
        <begin position="31"/>
        <end position="148"/>
    </location>
</feature>
<dbReference type="SUPFAM" id="SSF53098">
    <property type="entry name" value="Ribonuclease H-like"/>
    <property type="match status" value="1"/>
</dbReference>
<keyword evidence="3" id="KW-1185">Reference proteome</keyword>
<protein>
    <recommendedName>
        <fullName evidence="1">RNase H type-1 domain-containing protein</fullName>
    </recommendedName>
</protein>
<accession>A0ABD3LSN9</accession>
<dbReference type="CDD" id="cd09279">
    <property type="entry name" value="RNase_HI_like"/>
    <property type="match status" value="1"/>
</dbReference>
<evidence type="ECO:0000313" key="3">
    <source>
        <dbReference type="Proteomes" id="UP001634007"/>
    </source>
</evidence>
<comment type="caution">
    <text evidence="2">The sequence shown here is derived from an EMBL/GenBank/DDBJ whole genome shotgun (WGS) entry which is preliminary data.</text>
</comment>
<evidence type="ECO:0000259" key="1">
    <source>
        <dbReference type="Pfam" id="PF13456"/>
    </source>
</evidence>
<proteinExistence type="predicted"/>
<dbReference type="PANTHER" id="PTHR48475">
    <property type="entry name" value="RIBONUCLEASE H"/>
    <property type="match status" value="1"/>
</dbReference>
<reference evidence="2 3" key="1">
    <citation type="submission" date="2024-11" db="EMBL/GenBank/DDBJ databases">
        <title>Chromosome-level genome assembly of Eucalyptus globulus Labill. provides insights into its genome evolution.</title>
        <authorList>
            <person name="Li X."/>
        </authorList>
    </citation>
    <scope>NUCLEOTIDE SEQUENCE [LARGE SCALE GENOMIC DNA]</scope>
    <source>
        <strain evidence="2">CL2024</strain>
        <tissue evidence="2">Fresh tender leaves</tissue>
    </source>
</reference>
<sequence>MLAENLGKSNDWDEIDEQIYLVSPDKWTMYFDGAVNLSGSGTGAVLISPEGQHYPVAAKLVFPCTNNISEYEACILGLQLAINMKVGKLQVYGDSALIIYQTEGEWQTRDVKLIPYHEYLEDLVKEFDKISFDYLPRSQNQFADALATLSSMLQVTDGLSVDPLQIDVLKKPVYCLMIEEELDGQPWYYDIMNYFREGKFP</sequence>
<organism evidence="2 3">
    <name type="scientific">Eucalyptus globulus</name>
    <name type="common">Tasmanian blue gum</name>
    <dbReference type="NCBI Taxonomy" id="34317"/>
    <lineage>
        <taxon>Eukaryota</taxon>
        <taxon>Viridiplantae</taxon>
        <taxon>Streptophyta</taxon>
        <taxon>Embryophyta</taxon>
        <taxon>Tracheophyta</taxon>
        <taxon>Spermatophyta</taxon>
        <taxon>Magnoliopsida</taxon>
        <taxon>eudicotyledons</taxon>
        <taxon>Gunneridae</taxon>
        <taxon>Pentapetalae</taxon>
        <taxon>rosids</taxon>
        <taxon>malvids</taxon>
        <taxon>Myrtales</taxon>
        <taxon>Myrtaceae</taxon>
        <taxon>Myrtoideae</taxon>
        <taxon>Eucalypteae</taxon>
        <taxon>Eucalyptus</taxon>
    </lineage>
</organism>